<accession>A0A4Q7PET6</accession>
<dbReference type="InterPro" id="IPR029063">
    <property type="entry name" value="SAM-dependent_MTases_sf"/>
</dbReference>
<dbReference type="AlphaFoldDB" id="A0A4Q7PET6"/>
<dbReference type="SUPFAM" id="SSF53335">
    <property type="entry name" value="S-adenosyl-L-methionine-dependent methyltransferases"/>
    <property type="match status" value="1"/>
</dbReference>
<dbReference type="EMBL" id="SGXE01000001">
    <property type="protein sequence ID" value="RZS98944.1"/>
    <property type="molecule type" value="Genomic_DNA"/>
</dbReference>
<name>A0A4Q7PET6_9FLAO</name>
<protein>
    <recommendedName>
        <fullName evidence="3">Methyltransferase family protein</fullName>
    </recommendedName>
</protein>
<dbReference type="Gene3D" id="3.40.50.150">
    <property type="entry name" value="Vaccinia Virus protein VP39"/>
    <property type="match status" value="1"/>
</dbReference>
<dbReference type="RefSeq" id="WP_130284813.1">
    <property type="nucleotide sequence ID" value="NZ_SGXE01000001.1"/>
</dbReference>
<dbReference type="Proteomes" id="UP000292262">
    <property type="component" value="Unassembled WGS sequence"/>
</dbReference>
<gene>
    <name evidence="1" type="ORF">EV197_0146</name>
</gene>
<reference evidence="1 2" key="1">
    <citation type="submission" date="2019-02" db="EMBL/GenBank/DDBJ databases">
        <title>Genomic Encyclopedia of Type Strains, Phase IV (KMG-IV): sequencing the most valuable type-strain genomes for metagenomic binning, comparative biology and taxonomic classification.</title>
        <authorList>
            <person name="Goeker M."/>
        </authorList>
    </citation>
    <scope>NUCLEOTIDE SEQUENCE [LARGE SCALE GENOMIC DNA]</scope>
    <source>
        <strain evidence="1 2">DSM 17196</strain>
    </source>
</reference>
<proteinExistence type="predicted"/>
<comment type="caution">
    <text evidence="1">The sequence shown here is derived from an EMBL/GenBank/DDBJ whole genome shotgun (WGS) entry which is preliminary data.</text>
</comment>
<dbReference type="OrthoDB" id="1157001at2"/>
<evidence type="ECO:0000313" key="2">
    <source>
        <dbReference type="Proteomes" id="UP000292262"/>
    </source>
</evidence>
<dbReference type="CDD" id="cd02440">
    <property type="entry name" value="AdoMet_MTases"/>
    <property type="match status" value="1"/>
</dbReference>
<sequence length="352" mass="40182">MNHTVQELKNITRKLLDTPMESGQETVRDLSHFFQLFLTQENSYEEIIVDHGKALSTAQAASCVLDYKRTIQFIKGIYLAILDKKEKLPEETISILYAGSGPFGTLLVPLLPLFDPEELSVTFIDINQGSVNTLKQVIQKLDLENYVNNILLEDAINYQPPKDELPDIIISETMAYALTTEPQVAIMNSLAPLLKTEGVLIPEAIELALDYTSYAKEPILSVCNNEYTIKNTGSRYFLKNKSKIIYKIDKNTPKDIEKSLRFETDWFKRPDSIEEAPDICIYTFVQIYKNICLNQADSLITNPYCVGSLYNIEKGAKFKLKYCTQPVPKWNLATLKYEEHFTKNQNHETANL</sequence>
<evidence type="ECO:0000313" key="1">
    <source>
        <dbReference type="EMBL" id="RZS98944.1"/>
    </source>
</evidence>
<evidence type="ECO:0008006" key="3">
    <source>
        <dbReference type="Google" id="ProtNLM"/>
    </source>
</evidence>
<keyword evidence="2" id="KW-1185">Reference proteome</keyword>
<organism evidence="1 2">
    <name type="scientific">Aquimarina brevivitae</name>
    <dbReference type="NCBI Taxonomy" id="323412"/>
    <lineage>
        <taxon>Bacteria</taxon>
        <taxon>Pseudomonadati</taxon>
        <taxon>Bacteroidota</taxon>
        <taxon>Flavobacteriia</taxon>
        <taxon>Flavobacteriales</taxon>
        <taxon>Flavobacteriaceae</taxon>
        <taxon>Aquimarina</taxon>
    </lineage>
</organism>